<evidence type="ECO:0000256" key="4">
    <source>
        <dbReference type="PROSITE-ProRule" id="PRU00335"/>
    </source>
</evidence>
<reference evidence="7 8" key="1">
    <citation type="submission" date="2013-02" db="EMBL/GenBank/DDBJ databases">
        <title>Whole genome shotgun sequence of Gordonia malaquae NBRC 108250.</title>
        <authorList>
            <person name="Yoshida I."/>
            <person name="Hosoyama A."/>
            <person name="Tsuchikane K."/>
            <person name="Ando Y."/>
            <person name="Baba S."/>
            <person name="Ohji S."/>
            <person name="Hamada M."/>
            <person name="Tamura T."/>
            <person name="Yamazoe A."/>
            <person name="Yamazaki S."/>
            <person name="Fujita N."/>
        </authorList>
    </citation>
    <scope>NUCLEOTIDE SEQUENCE [LARGE SCALE GENOMIC DNA]</scope>
    <source>
        <strain evidence="7 8">NBRC 108250</strain>
    </source>
</reference>
<dbReference type="OrthoDB" id="1669699at2"/>
<accession>M3VDT7</accession>
<evidence type="ECO:0000259" key="6">
    <source>
        <dbReference type="PROSITE" id="PS50977"/>
    </source>
</evidence>
<dbReference type="GO" id="GO:0000976">
    <property type="term" value="F:transcription cis-regulatory region binding"/>
    <property type="evidence" value="ECO:0007669"/>
    <property type="project" value="TreeGrafter"/>
</dbReference>
<evidence type="ECO:0000256" key="1">
    <source>
        <dbReference type="ARBA" id="ARBA00023015"/>
    </source>
</evidence>
<dbReference type="SUPFAM" id="SSF47413">
    <property type="entry name" value="lambda repressor-like DNA-binding domains"/>
    <property type="match status" value="1"/>
</dbReference>
<feature type="DNA-binding region" description="H-T-H motif" evidence="4">
    <location>
        <begin position="112"/>
        <end position="131"/>
    </location>
</feature>
<keyword evidence="3" id="KW-0804">Transcription</keyword>
<dbReference type="InterPro" id="IPR001387">
    <property type="entry name" value="Cro/C1-type_HTH"/>
</dbReference>
<dbReference type="STRING" id="410332.SAMN04488550_2833"/>
<dbReference type="PRINTS" id="PR00455">
    <property type="entry name" value="HTHTETR"/>
</dbReference>
<organism evidence="7 8">
    <name type="scientific">Gordonia malaquae NBRC 108250</name>
    <dbReference type="NCBI Taxonomy" id="1223542"/>
    <lineage>
        <taxon>Bacteria</taxon>
        <taxon>Bacillati</taxon>
        <taxon>Actinomycetota</taxon>
        <taxon>Actinomycetes</taxon>
        <taxon>Mycobacteriales</taxon>
        <taxon>Gordoniaceae</taxon>
        <taxon>Gordonia</taxon>
    </lineage>
</organism>
<dbReference type="CDD" id="cd00093">
    <property type="entry name" value="HTH_XRE"/>
    <property type="match status" value="1"/>
</dbReference>
<dbReference type="PROSITE" id="PS50943">
    <property type="entry name" value="HTH_CROC1"/>
    <property type="match status" value="1"/>
</dbReference>
<dbReference type="Pfam" id="PF01381">
    <property type="entry name" value="HTH_3"/>
    <property type="match status" value="1"/>
</dbReference>
<dbReference type="PANTHER" id="PTHR30055:SF234">
    <property type="entry name" value="HTH-TYPE TRANSCRIPTIONAL REGULATOR BETI"/>
    <property type="match status" value="1"/>
</dbReference>
<keyword evidence="8" id="KW-1185">Reference proteome</keyword>
<comment type="caution">
    <text evidence="7">The sequence shown here is derived from an EMBL/GenBank/DDBJ whole genome shotgun (WGS) entry which is preliminary data.</text>
</comment>
<keyword evidence="1" id="KW-0805">Transcription regulation</keyword>
<dbReference type="PROSITE" id="PS50977">
    <property type="entry name" value="HTH_TETR_2"/>
    <property type="match status" value="1"/>
</dbReference>
<protein>
    <submittedName>
        <fullName evidence="7">Putative TetR family transcriptional regulator</fullName>
    </submittedName>
</protein>
<dbReference type="InterPro" id="IPR010982">
    <property type="entry name" value="Lambda_DNA-bd_dom_sf"/>
</dbReference>
<dbReference type="SUPFAM" id="SSF46689">
    <property type="entry name" value="Homeodomain-like"/>
    <property type="match status" value="1"/>
</dbReference>
<feature type="domain" description="HTH cro/C1-type" evidence="5">
    <location>
        <begin position="12"/>
        <end position="66"/>
    </location>
</feature>
<dbReference type="Gene3D" id="1.10.357.10">
    <property type="entry name" value="Tetracycline Repressor, domain 2"/>
    <property type="match status" value="1"/>
</dbReference>
<evidence type="ECO:0000313" key="7">
    <source>
        <dbReference type="EMBL" id="GAC78709.1"/>
    </source>
</evidence>
<evidence type="ECO:0000259" key="5">
    <source>
        <dbReference type="PROSITE" id="PS50943"/>
    </source>
</evidence>
<keyword evidence="2 4" id="KW-0238">DNA-binding</keyword>
<sequence length="266" mass="28207">MSDPPTQAQLMIRPARELSGISMRELARRIGVSVGTMSGIETGKTTVSVERLTTIAAELGTTVESLAEIVSPTRVDDAVPAFDWRVFPDRDLDPALAAAIRCFVGVGYHGATMRTIAAEAGLSAAGVYHHYPSKQSLLTAVFDLAHAELAAHTDAAAADADSPTMSFGNVCEAVALFAATRRDVMLIVLADQANVDPSDKARVQSASDRLVRNVERLVDEIGVDDPSATARAVVDLCGSVCRLDPTADPTTVARLYRQFGLRLAGE</sequence>
<evidence type="ECO:0000256" key="2">
    <source>
        <dbReference type="ARBA" id="ARBA00023125"/>
    </source>
</evidence>
<dbReference type="EMBL" id="BAOP01000004">
    <property type="protein sequence ID" value="GAC78709.1"/>
    <property type="molecule type" value="Genomic_DNA"/>
</dbReference>
<dbReference type="AlphaFoldDB" id="M3VDT7"/>
<dbReference type="Gene3D" id="1.10.10.60">
    <property type="entry name" value="Homeodomain-like"/>
    <property type="match status" value="1"/>
</dbReference>
<dbReference type="Pfam" id="PF00440">
    <property type="entry name" value="TetR_N"/>
    <property type="match status" value="1"/>
</dbReference>
<dbReference type="RefSeq" id="WP_008376840.1">
    <property type="nucleotide sequence ID" value="NZ_BAOP01000004.1"/>
</dbReference>
<dbReference type="SMART" id="SM00530">
    <property type="entry name" value="HTH_XRE"/>
    <property type="match status" value="1"/>
</dbReference>
<dbReference type="InterPro" id="IPR001647">
    <property type="entry name" value="HTH_TetR"/>
</dbReference>
<dbReference type="eggNOG" id="COG1309">
    <property type="taxonomic scope" value="Bacteria"/>
</dbReference>
<name>M3VDT7_GORML</name>
<proteinExistence type="predicted"/>
<feature type="domain" description="HTH tetR-type" evidence="6">
    <location>
        <begin position="89"/>
        <end position="149"/>
    </location>
</feature>
<dbReference type="Proteomes" id="UP000035009">
    <property type="component" value="Unassembled WGS sequence"/>
</dbReference>
<dbReference type="PANTHER" id="PTHR30055">
    <property type="entry name" value="HTH-TYPE TRANSCRIPTIONAL REGULATOR RUTR"/>
    <property type="match status" value="1"/>
</dbReference>
<dbReference type="InterPro" id="IPR050109">
    <property type="entry name" value="HTH-type_TetR-like_transc_reg"/>
</dbReference>
<dbReference type="GO" id="GO:0003700">
    <property type="term" value="F:DNA-binding transcription factor activity"/>
    <property type="evidence" value="ECO:0007669"/>
    <property type="project" value="TreeGrafter"/>
</dbReference>
<evidence type="ECO:0000256" key="3">
    <source>
        <dbReference type="ARBA" id="ARBA00023163"/>
    </source>
</evidence>
<dbReference type="InterPro" id="IPR009057">
    <property type="entry name" value="Homeodomain-like_sf"/>
</dbReference>
<dbReference type="Gene3D" id="1.10.260.40">
    <property type="entry name" value="lambda repressor-like DNA-binding domains"/>
    <property type="match status" value="1"/>
</dbReference>
<evidence type="ECO:0000313" key="8">
    <source>
        <dbReference type="Proteomes" id="UP000035009"/>
    </source>
</evidence>
<gene>
    <name evidence="7" type="ORF">GM1_004_01540</name>
</gene>